<dbReference type="AlphaFoldDB" id="A0A432ZTN9"/>
<dbReference type="Proteomes" id="UP000287996">
    <property type="component" value="Unassembled WGS sequence"/>
</dbReference>
<dbReference type="Gene3D" id="2.40.170.20">
    <property type="entry name" value="TonB-dependent receptor, beta-barrel domain"/>
    <property type="match status" value="1"/>
</dbReference>
<keyword evidence="2" id="KW-0472">Membrane</keyword>
<keyword evidence="5" id="KW-1185">Reference proteome</keyword>
<comment type="caution">
    <text evidence="4">The sequence shown here is derived from an EMBL/GenBank/DDBJ whole genome shotgun (WGS) entry which is preliminary data.</text>
</comment>
<dbReference type="OrthoDB" id="99480at2"/>
<evidence type="ECO:0000313" key="5">
    <source>
        <dbReference type="Proteomes" id="UP000287996"/>
    </source>
</evidence>
<accession>A0A432ZTN9</accession>
<dbReference type="SUPFAM" id="SSF56935">
    <property type="entry name" value="Porins"/>
    <property type="match status" value="1"/>
</dbReference>
<comment type="subcellular location">
    <subcellularLocation>
        <location evidence="1">Cell outer membrane</location>
    </subcellularLocation>
</comment>
<sequence>MWPRLLLNLRSTRLYFSNIRRYDTELAWTRSRFTTDADGEGRYIDGALPMVASIGANWNISSALSTSLRLRHFGERTLDSFNDMTSNDFTVVNWGSSYKIGQWQFQLDALNLFNSNDHDIDYYYASRLAGEPASGIEDVHFHPIEPRTLRFAVRFAF</sequence>
<evidence type="ECO:0000256" key="1">
    <source>
        <dbReference type="ARBA" id="ARBA00004442"/>
    </source>
</evidence>
<dbReference type="GO" id="GO:0009279">
    <property type="term" value="C:cell outer membrane"/>
    <property type="evidence" value="ECO:0007669"/>
    <property type="project" value="UniProtKB-SubCell"/>
</dbReference>
<protein>
    <submittedName>
        <fullName evidence="4">Uncharacterized protein</fullName>
    </submittedName>
</protein>
<dbReference type="EMBL" id="PIQH01000001">
    <property type="protein sequence ID" value="RUO81304.1"/>
    <property type="molecule type" value="Genomic_DNA"/>
</dbReference>
<reference evidence="4 5" key="1">
    <citation type="journal article" date="2011" name="Front. Microbiol.">
        <title>Genomic signatures of strain selection and enhancement in Bacillus atrophaeus var. globigii, a historical biowarfare simulant.</title>
        <authorList>
            <person name="Gibbons H.S."/>
            <person name="Broomall S.M."/>
            <person name="McNew L.A."/>
            <person name="Daligault H."/>
            <person name="Chapman C."/>
            <person name="Bruce D."/>
            <person name="Karavis M."/>
            <person name="Krepps M."/>
            <person name="McGregor P.A."/>
            <person name="Hong C."/>
            <person name="Park K.H."/>
            <person name="Akmal A."/>
            <person name="Feldman A."/>
            <person name="Lin J.S."/>
            <person name="Chang W.E."/>
            <person name="Higgs B.W."/>
            <person name="Demirev P."/>
            <person name="Lindquist J."/>
            <person name="Liem A."/>
            <person name="Fochler E."/>
            <person name="Read T.D."/>
            <person name="Tapia R."/>
            <person name="Johnson S."/>
            <person name="Bishop-Lilly K.A."/>
            <person name="Detter C."/>
            <person name="Han C."/>
            <person name="Sozhamannan S."/>
            <person name="Rosenzweig C.N."/>
            <person name="Skowronski E.W."/>
        </authorList>
    </citation>
    <scope>NUCLEOTIDE SEQUENCE [LARGE SCALE GENOMIC DNA]</scope>
    <source>
        <strain evidence="4 5">CC-PW-9</strain>
    </source>
</reference>
<evidence type="ECO:0000256" key="2">
    <source>
        <dbReference type="ARBA" id="ARBA00023136"/>
    </source>
</evidence>
<evidence type="ECO:0000313" key="4">
    <source>
        <dbReference type="EMBL" id="RUO81304.1"/>
    </source>
</evidence>
<keyword evidence="3" id="KW-0998">Cell outer membrane</keyword>
<gene>
    <name evidence="4" type="ORF">CWI84_00650</name>
</gene>
<name>A0A432ZTN9_9GAMM</name>
<proteinExistence type="predicted"/>
<organism evidence="4 5">
    <name type="scientific">Idiomarina tyrosinivorans</name>
    <dbReference type="NCBI Taxonomy" id="1445662"/>
    <lineage>
        <taxon>Bacteria</taxon>
        <taxon>Pseudomonadati</taxon>
        <taxon>Pseudomonadota</taxon>
        <taxon>Gammaproteobacteria</taxon>
        <taxon>Alteromonadales</taxon>
        <taxon>Idiomarinaceae</taxon>
        <taxon>Idiomarina</taxon>
    </lineage>
</organism>
<evidence type="ECO:0000256" key="3">
    <source>
        <dbReference type="ARBA" id="ARBA00023237"/>
    </source>
</evidence>
<dbReference type="InterPro" id="IPR036942">
    <property type="entry name" value="Beta-barrel_TonB_sf"/>
</dbReference>